<dbReference type="PANTHER" id="PTHR44846">
    <property type="entry name" value="MANNOSYL-D-GLYCERATE TRANSPORT/METABOLISM SYSTEM REPRESSOR MNGR-RELATED"/>
    <property type="match status" value="1"/>
</dbReference>
<dbReference type="RefSeq" id="WP_344906982.1">
    <property type="nucleotide sequence ID" value="NZ_BAAAWD010000029.1"/>
</dbReference>
<dbReference type="SMART" id="SM00345">
    <property type="entry name" value="HTH_GNTR"/>
    <property type="match status" value="1"/>
</dbReference>
<dbReference type="PROSITE" id="PS50949">
    <property type="entry name" value="HTH_GNTR"/>
    <property type="match status" value="1"/>
</dbReference>
<dbReference type="EMBL" id="BAAAWD010000029">
    <property type="protein sequence ID" value="GAA3039456.1"/>
    <property type="molecule type" value="Genomic_DNA"/>
</dbReference>
<dbReference type="PRINTS" id="PR00035">
    <property type="entry name" value="HTHGNTR"/>
</dbReference>
<dbReference type="Pfam" id="PF00392">
    <property type="entry name" value="GntR"/>
    <property type="match status" value="1"/>
</dbReference>
<feature type="domain" description="HTH gntR-type" evidence="4">
    <location>
        <begin position="10"/>
        <end position="78"/>
    </location>
</feature>
<dbReference type="InterPro" id="IPR050679">
    <property type="entry name" value="Bact_HTH_transcr_reg"/>
</dbReference>
<evidence type="ECO:0000313" key="6">
    <source>
        <dbReference type="Proteomes" id="UP001499930"/>
    </source>
</evidence>
<dbReference type="SUPFAM" id="SSF46785">
    <property type="entry name" value="Winged helix' DNA-binding domain"/>
    <property type="match status" value="1"/>
</dbReference>
<dbReference type="Proteomes" id="UP001499930">
    <property type="component" value="Unassembled WGS sequence"/>
</dbReference>
<sequence>MIVIDQSPPDSVYERLASLLRDAIERGEYGPGEKLPSEGRLAQIHEVGRDTVRDALSVLRAEGRVVTTRGSGTRVRANREMEVVELPAGGQVTSRMPTPAERIRWNLPPGVPVFVVEHPGGEPEVIPADRARLAVPPIVDEASRG</sequence>
<proteinExistence type="predicted"/>
<evidence type="ECO:0000256" key="2">
    <source>
        <dbReference type="ARBA" id="ARBA00023125"/>
    </source>
</evidence>
<keyword evidence="2" id="KW-0238">DNA-binding</keyword>
<evidence type="ECO:0000259" key="4">
    <source>
        <dbReference type="PROSITE" id="PS50949"/>
    </source>
</evidence>
<dbReference type="InterPro" id="IPR036388">
    <property type="entry name" value="WH-like_DNA-bd_sf"/>
</dbReference>
<keyword evidence="6" id="KW-1185">Reference proteome</keyword>
<keyword evidence="1" id="KW-0805">Transcription regulation</keyword>
<comment type="caution">
    <text evidence="5">The sequence shown here is derived from an EMBL/GenBank/DDBJ whole genome shotgun (WGS) entry which is preliminary data.</text>
</comment>
<dbReference type="Gene3D" id="1.10.10.10">
    <property type="entry name" value="Winged helix-like DNA-binding domain superfamily/Winged helix DNA-binding domain"/>
    <property type="match status" value="1"/>
</dbReference>
<organism evidence="5 6">
    <name type="scientific">Streptosporangium longisporum</name>
    <dbReference type="NCBI Taxonomy" id="46187"/>
    <lineage>
        <taxon>Bacteria</taxon>
        <taxon>Bacillati</taxon>
        <taxon>Actinomycetota</taxon>
        <taxon>Actinomycetes</taxon>
        <taxon>Streptosporangiales</taxon>
        <taxon>Streptosporangiaceae</taxon>
        <taxon>Streptosporangium</taxon>
    </lineage>
</organism>
<dbReference type="InterPro" id="IPR000524">
    <property type="entry name" value="Tscrpt_reg_HTH_GntR"/>
</dbReference>
<gene>
    <name evidence="5" type="ORF">GCM10017559_79690</name>
</gene>
<evidence type="ECO:0000256" key="3">
    <source>
        <dbReference type="ARBA" id="ARBA00023163"/>
    </source>
</evidence>
<keyword evidence="3" id="KW-0804">Transcription</keyword>
<name>A0ABP6LEK5_9ACTN</name>
<protein>
    <recommendedName>
        <fullName evidence="4">HTH gntR-type domain-containing protein</fullName>
    </recommendedName>
</protein>
<accession>A0ABP6LEK5</accession>
<evidence type="ECO:0000256" key="1">
    <source>
        <dbReference type="ARBA" id="ARBA00023015"/>
    </source>
</evidence>
<dbReference type="PANTHER" id="PTHR44846:SF17">
    <property type="entry name" value="GNTR-FAMILY TRANSCRIPTIONAL REGULATOR"/>
    <property type="match status" value="1"/>
</dbReference>
<dbReference type="CDD" id="cd07377">
    <property type="entry name" value="WHTH_GntR"/>
    <property type="match status" value="1"/>
</dbReference>
<reference evidence="6" key="1">
    <citation type="journal article" date="2019" name="Int. J. Syst. Evol. Microbiol.">
        <title>The Global Catalogue of Microorganisms (GCM) 10K type strain sequencing project: providing services to taxonomists for standard genome sequencing and annotation.</title>
        <authorList>
            <consortium name="The Broad Institute Genomics Platform"/>
            <consortium name="The Broad Institute Genome Sequencing Center for Infectious Disease"/>
            <person name="Wu L."/>
            <person name="Ma J."/>
        </authorList>
    </citation>
    <scope>NUCLEOTIDE SEQUENCE [LARGE SCALE GENOMIC DNA]</scope>
    <source>
        <strain evidence="6">JCM 3106</strain>
    </source>
</reference>
<dbReference type="InterPro" id="IPR036390">
    <property type="entry name" value="WH_DNA-bd_sf"/>
</dbReference>
<evidence type="ECO:0000313" key="5">
    <source>
        <dbReference type="EMBL" id="GAA3039456.1"/>
    </source>
</evidence>